<dbReference type="EMBL" id="FNTI01000001">
    <property type="protein sequence ID" value="SEC48168.1"/>
    <property type="molecule type" value="Genomic_DNA"/>
</dbReference>
<sequence length="72" mass="8057">MKDFSDTSFSPEAIQLMSQALQDSVDTLPEPVSSHVIHRLAETILRVTRDGERDPKVLQRLALLELQIGPES</sequence>
<name>A0A1H4SVS4_9BRAD</name>
<reference evidence="1 2" key="1">
    <citation type="submission" date="2016-10" db="EMBL/GenBank/DDBJ databases">
        <authorList>
            <person name="de Groot N.N."/>
        </authorList>
    </citation>
    <scope>NUCLEOTIDE SEQUENCE [LARGE SCALE GENOMIC DNA]</scope>
    <source>
        <strain evidence="1 2">GAS522</strain>
    </source>
</reference>
<proteinExistence type="predicted"/>
<dbReference type="AlphaFoldDB" id="A0A1H4SVS4"/>
<dbReference type="RefSeq" id="WP_074817460.1">
    <property type="nucleotide sequence ID" value="NZ_FNTI01000001.1"/>
</dbReference>
<organism evidence="1 2">
    <name type="scientific">Bradyrhizobium lablabi</name>
    <dbReference type="NCBI Taxonomy" id="722472"/>
    <lineage>
        <taxon>Bacteria</taxon>
        <taxon>Pseudomonadati</taxon>
        <taxon>Pseudomonadota</taxon>
        <taxon>Alphaproteobacteria</taxon>
        <taxon>Hyphomicrobiales</taxon>
        <taxon>Nitrobacteraceae</taxon>
        <taxon>Bradyrhizobium</taxon>
    </lineage>
</organism>
<evidence type="ECO:0000313" key="2">
    <source>
        <dbReference type="Proteomes" id="UP000183208"/>
    </source>
</evidence>
<gene>
    <name evidence="1" type="ORF">SAMN05444171_1515</name>
</gene>
<dbReference type="OrthoDB" id="8243347at2"/>
<protein>
    <submittedName>
        <fullName evidence="1">Uncharacterized protein</fullName>
    </submittedName>
</protein>
<evidence type="ECO:0000313" key="1">
    <source>
        <dbReference type="EMBL" id="SEC48168.1"/>
    </source>
</evidence>
<accession>A0A1H4SVS4</accession>
<dbReference type="Proteomes" id="UP000183208">
    <property type="component" value="Unassembled WGS sequence"/>
</dbReference>